<protein>
    <submittedName>
        <fullName evidence="2">Phosphatidylserine/phosphatidylglycerophosphate/ cardiolipin synthase-like enzyme</fullName>
    </submittedName>
</protein>
<evidence type="ECO:0000313" key="3">
    <source>
        <dbReference type="Proteomes" id="UP000587760"/>
    </source>
</evidence>
<accession>A0A841RGS1</accession>
<dbReference type="AlphaFoldDB" id="A0A841RGS1"/>
<dbReference type="RefSeq" id="WP_184747760.1">
    <property type="nucleotide sequence ID" value="NZ_JACHGJ010000006.1"/>
</dbReference>
<dbReference type="Gene3D" id="3.30.870.10">
    <property type="entry name" value="Endonuclease Chain A"/>
    <property type="match status" value="1"/>
</dbReference>
<proteinExistence type="predicted"/>
<feature type="domain" description="Phospholipase D-like" evidence="1">
    <location>
        <begin position="16"/>
        <end position="131"/>
    </location>
</feature>
<evidence type="ECO:0000259" key="1">
    <source>
        <dbReference type="Pfam" id="PF13091"/>
    </source>
</evidence>
<dbReference type="InterPro" id="IPR059166">
    <property type="entry name" value="PLD-like_cat"/>
</dbReference>
<reference evidence="2 3" key="1">
    <citation type="submission" date="2020-08" db="EMBL/GenBank/DDBJ databases">
        <title>Genomic Encyclopedia of Type Strains, Phase IV (KMG-IV): sequencing the most valuable type-strain genomes for metagenomic binning, comparative biology and taxonomic classification.</title>
        <authorList>
            <person name="Goeker M."/>
        </authorList>
    </citation>
    <scope>NUCLEOTIDE SEQUENCE [LARGE SCALE GENOMIC DNA]</scope>
    <source>
        <strain evidence="2 3">DSM 2461</strain>
    </source>
</reference>
<sequence>MAEYLTTTGASAGIERIIRTAKERIIICSPFLKISKIFYERLLEADNKNVEIFIIYGKSELNEDEYDKITNLNNIYLYYLHELHAKCYANENSMIITSMNFFEFSQENNREMGIFIDRKKDKDLFEDALDELRAIRDLAEEERIEGWGQSRGFKTENNKRYRYNTNEEHLKGFCIRCRDRITIATDYPYCDKCYSVWVQFQNPLYEENYCQKCGRQNNSTKERPLCFSCYKELQDNF</sequence>
<dbReference type="CDD" id="cd09176">
    <property type="entry name" value="PLDc_unchar6"/>
    <property type="match status" value="1"/>
</dbReference>
<keyword evidence="3" id="KW-1185">Reference proteome</keyword>
<dbReference type="Proteomes" id="UP000587760">
    <property type="component" value="Unassembled WGS sequence"/>
</dbReference>
<dbReference type="InterPro" id="IPR025202">
    <property type="entry name" value="PLD-like_dom"/>
</dbReference>
<dbReference type="SUPFAM" id="SSF56024">
    <property type="entry name" value="Phospholipase D/nuclease"/>
    <property type="match status" value="1"/>
</dbReference>
<organism evidence="2 3">
    <name type="scientific">Spirochaeta isovalerica</name>
    <dbReference type="NCBI Taxonomy" id="150"/>
    <lineage>
        <taxon>Bacteria</taxon>
        <taxon>Pseudomonadati</taxon>
        <taxon>Spirochaetota</taxon>
        <taxon>Spirochaetia</taxon>
        <taxon>Spirochaetales</taxon>
        <taxon>Spirochaetaceae</taxon>
        <taxon>Spirochaeta</taxon>
    </lineage>
</organism>
<dbReference type="EMBL" id="JACHGJ010000006">
    <property type="protein sequence ID" value="MBB6481522.1"/>
    <property type="molecule type" value="Genomic_DNA"/>
</dbReference>
<dbReference type="Pfam" id="PF13091">
    <property type="entry name" value="PLDc_2"/>
    <property type="match status" value="1"/>
</dbReference>
<evidence type="ECO:0000313" key="2">
    <source>
        <dbReference type="EMBL" id="MBB6481522.1"/>
    </source>
</evidence>
<gene>
    <name evidence="2" type="ORF">HNR50_003202</name>
</gene>
<comment type="caution">
    <text evidence="2">The sequence shown here is derived from an EMBL/GenBank/DDBJ whole genome shotgun (WGS) entry which is preliminary data.</text>
</comment>
<name>A0A841RGS1_9SPIO</name>